<keyword evidence="3" id="KW-1185">Reference proteome</keyword>
<organism evidence="2 3">
    <name type="scientific">Hyphomicrobium sulfonivorans</name>
    <dbReference type="NCBI Taxonomy" id="121290"/>
    <lineage>
        <taxon>Bacteria</taxon>
        <taxon>Pseudomonadati</taxon>
        <taxon>Pseudomonadota</taxon>
        <taxon>Alphaproteobacteria</taxon>
        <taxon>Hyphomicrobiales</taxon>
        <taxon>Hyphomicrobiaceae</taxon>
        <taxon>Hyphomicrobium</taxon>
    </lineage>
</organism>
<protein>
    <submittedName>
        <fullName evidence="2">Uncharacterized protein</fullName>
    </submittedName>
</protein>
<dbReference type="EMBL" id="LMTR01000066">
    <property type="protein sequence ID" value="KWT67118.1"/>
    <property type="molecule type" value="Genomic_DNA"/>
</dbReference>
<evidence type="ECO:0000256" key="1">
    <source>
        <dbReference type="SAM" id="MobiDB-lite"/>
    </source>
</evidence>
<evidence type="ECO:0000313" key="2">
    <source>
        <dbReference type="EMBL" id="KWT67118.1"/>
    </source>
</evidence>
<dbReference type="AlphaFoldDB" id="A0A109BE60"/>
<name>A0A109BE60_HYPSL</name>
<feature type="compositionally biased region" description="Basic residues" evidence="1">
    <location>
        <begin position="1"/>
        <end position="12"/>
    </location>
</feature>
<reference evidence="2 3" key="1">
    <citation type="submission" date="2015-10" db="EMBL/GenBank/DDBJ databases">
        <title>Transcriptomic analysis of a linuron degrading triple-species bacterial consortium.</title>
        <authorList>
            <person name="Albers P."/>
        </authorList>
    </citation>
    <scope>NUCLEOTIDE SEQUENCE [LARGE SCALE GENOMIC DNA]</scope>
    <source>
        <strain evidence="2 3">WDL6</strain>
    </source>
</reference>
<proteinExistence type="predicted"/>
<gene>
    <name evidence="2" type="ORF">APY04_2105</name>
</gene>
<comment type="caution">
    <text evidence="2">The sequence shown here is derived from an EMBL/GenBank/DDBJ whole genome shotgun (WGS) entry which is preliminary data.</text>
</comment>
<sequence>MNARMGVRRGPPRRAAGTVGGLASYIPDGCGGRYRSSTLA</sequence>
<feature type="region of interest" description="Disordered" evidence="1">
    <location>
        <begin position="1"/>
        <end position="20"/>
    </location>
</feature>
<accession>A0A109BE60</accession>
<evidence type="ECO:0000313" key="3">
    <source>
        <dbReference type="Proteomes" id="UP000059074"/>
    </source>
</evidence>
<dbReference type="Proteomes" id="UP000059074">
    <property type="component" value="Unassembled WGS sequence"/>
</dbReference>